<proteinExistence type="predicted"/>
<sequence>MDFHCSPTSPGRYALSKGAKVSASRNPGSRRTWIWGDETVWQAAGLREDFSKLTFGKIEERLEETLIERTIEECKLNERPQNVKGFDLDGNTFISLPFLLYSTTTYVCASPKQEKRRSDTARPREHLMDSDEIILAEYQMSGKDCRIIQTRSVQQAQRHSMIRQRPMLERVQCNCKSSKPNGIQKHGYYSQMNEYVQRDVSYIIRLCVCFRMNIMLAFVKRGVESEALEYFLSSILQTLIWVSTGSDTEGHDKIKGWRELRNVSYKVLENRERHYVATKCKVDRRKAGEAAVHGAYPAPVVSNSGNPVIFRTFKYTTSSSVKNRYLVIWLSGPLSVLAALLASLMALHSRIRVEKRLNSTSIPSSISINRCAIANLD</sequence>
<accession>E2AP18</accession>
<keyword evidence="1" id="KW-1133">Transmembrane helix</keyword>
<dbReference type="Proteomes" id="UP000000311">
    <property type="component" value="Unassembled WGS sequence"/>
</dbReference>
<keyword evidence="1" id="KW-0472">Membrane</keyword>
<keyword evidence="3" id="KW-1185">Reference proteome</keyword>
<reference evidence="2 3" key="1">
    <citation type="journal article" date="2010" name="Science">
        <title>Genomic comparison of the ants Camponotus floridanus and Harpegnathos saltator.</title>
        <authorList>
            <person name="Bonasio R."/>
            <person name="Zhang G."/>
            <person name="Ye C."/>
            <person name="Mutti N.S."/>
            <person name="Fang X."/>
            <person name="Qin N."/>
            <person name="Donahue G."/>
            <person name="Yang P."/>
            <person name="Li Q."/>
            <person name="Li C."/>
            <person name="Zhang P."/>
            <person name="Huang Z."/>
            <person name="Berger S.L."/>
            <person name="Reinberg D."/>
            <person name="Wang J."/>
            <person name="Liebig J."/>
        </authorList>
    </citation>
    <scope>NUCLEOTIDE SEQUENCE [LARGE SCALE GENOMIC DNA]</scope>
    <source>
        <strain evidence="3">C129</strain>
    </source>
</reference>
<keyword evidence="1" id="KW-0812">Transmembrane</keyword>
<evidence type="ECO:0000313" key="2">
    <source>
        <dbReference type="EMBL" id="EFN64850.1"/>
    </source>
</evidence>
<dbReference type="EMBL" id="GL441439">
    <property type="protein sequence ID" value="EFN64850.1"/>
    <property type="molecule type" value="Genomic_DNA"/>
</dbReference>
<dbReference type="AlphaFoldDB" id="E2AP18"/>
<organism evidence="3">
    <name type="scientific">Camponotus floridanus</name>
    <name type="common">Florida carpenter ant</name>
    <dbReference type="NCBI Taxonomy" id="104421"/>
    <lineage>
        <taxon>Eukaryota</taxon>
        <taxon>Metazoa</taxon>
        <taxon>Ecdysozoa</taxon>
        <taxon>Arthropoda</taxon>
        <taxon>Hexapoda</taxon>
        <taxon>Insecta</taxon>
        <taxon>Pterygota</taxon>
        <taxon>Neoptera</taxon>
        <taxon>Endopterygota</taxon>
        <taxon>Hymenoptera</taxon>
        <taxon>Apocrita</taxon>
        <taxon>Aculeata</taxon>
        <taxon>Formicoidea</taxon>
        <taxon>Formicidae</taxon>
        <taxon>Formicinae</taxon>
        <taxon>Camponotus</taxon>
    </lineage>
</organism>
<evidence type="ECO:0000256" key="1">
    <source>
        <dbReference type="SAM" id="Phobius"/>
    </source>
</evidence>
<feature type="transmembrane region" description="Helical" evidence="1">
    <location>
        <begin position="326"/>
        <end position="347"/>
    </location>
</feature>
<protein>
    <submittedName>
        <fullName evidence="2">Uncharacterized protein</fullName>
    </submittedName>
</protein>
<evidence type="ECO:0000313" key="3">
    <source>
        <dbReference type="Proteomes" id="UP000000311"/>
    </source>
</evidence>
<name>E2AP18_CAMFO</name>
<dbReference type="InParanoid" id="E2AP18"/>
<gene>
    <name evidence="2" type="ORF">EAG_03620</name>
</gene>